<evidence type="ECO:0000313" key="2">
    <source>
        <dbReference type="EMBL" id="HIS24054.1"/>
    </source>
</evidence>
<dbReference type="AlphaFoldDB" id="A0A9D1EMU4"/>
<gene>
    <name evidence="2" type="ORF">IAD01_01450</name>
</gene>
<comment type="caution">
    <text evidence="2">The sequence shown here is derived from an EMBL/GenBank/DDBJ whole genome shotgun (WGS) entry which is preliminary data.</text>
</comment>
<reference evidence="2" key="2">
    <citation type="journal article" date="2021" name="PeerJ">
        <title>Extensive microbial diversity within the chicken gut microbiome revealed by metagenomics and culture.</title>
        <authorList>
            <person name="Gilroy R."/>
            <person name="Ravi A."/>
            <person name="Getino M."/>
            <person name="Pursley I."/>
            <person name="Horton D.L."/>
            <person name="Alikhan N.F."/>
            <person name="Baker D."/>
            <person name="Gharbi K."/>
            <person name="Hall N."/>
            <person name="Watson M."/>
            <person name="Adriaenssens E.M."/>
            <person name="Foster-Nyarko E."/>
            <person name="Jarju S."/>
            <person name="Secka A."/>
            <person name="Antonio M."/>
            <person name="Oren A."/>
            <person name="Chaudhuri R.R."/>
            <person name="La Ragione R."/>
            <person name="Hildebrand F."/>
            <person name="Pallen M.J."/>
        </authorList>
    </citation>
    <scope>NUCLEOTIDE SEQUENCE</scope>
    <source>
        <strain evidence="2">CHK157-1446</strain>
    </source>
</reference>
<dbReference type="SUPFAM" id="SSF46955">
    <property type="entry name" value="Putative DNA-binding domain"/>
    <property type="match status" value="1"/>
</dbReference>
<dbReference type="InterPro" id="IPR000551">
    <property type="entry name" value="MerR-type_HTH_dom"/>
</dbReference>
<reference evidence="2" key="1">
    <citation type="submission" date="2020-10" db="EMBL/GenBank/DDBJ databases">
        <authorList>
            <person name="Gilroy R."/>
        </authorList>
    </citation>
    <scope>NUCLEOTIDE SEQUENCE</scope>
    <source>
        <strain evidence="2">CHK157-1446</strain>
    </source>
</reference>
<evidence type="ECO:0000313" key="3">
    <source>
        <dbReference type="Proteomes" id="UP000823982"/>
    </source>
</evidence>
<dbReference type="Pfam" id="PF13411">
    <property type="entry name" value="MerR_1"/>
    <property type="match status" value="1"/>
</dbReference>
<dbReference type="Gene3D" id="1.10.1660.10">
    <property type="match status" value="1"/>
</dbReference>
<feature type="domain" description="HTH merR-type" evidence="1">
    <location>
        <begin position="1"/>
        <end position="67"/>
    </location>
</feature>
<accession>A0A9D1EMU4</accession>
<dbReference type="GO" id="GO:0006355">
    <property type="term" value="P:regulation of DNA-templated transcription"/>
    <property type="evidence" value="ECO:0007669"/>
    <property type="project" value="InterPro"/>
</dbReference>
<organism evidence="2 3">
    <name type="scientific">Candidatus Faeciplasma gallinarum</name>
    <dbReference type="NCBI Taxonomy" id="2840799"/>
    <lineage>
        <taxon>Bacteria</taxon>
        <taxon>Bacillati</taxon>
        <taxon>Bacillota</taxon>
        <taxon>Clostridia</taxon>
        <taxon>Eubacteriales</taxon>
        <taxon>Oscillospiraceae</taxon>
        <taxon>Oscillospiraceae incertae sedis</taxon>
        <taxon>Candidatus Faeciplasma</taxon>
    </lineage>
</organism>
<evidence type="ECO:0000259" key="1">
    <source>
        <dbReference type="Pfam" id="PF13411"/>
    </source>
</evidence>
<dbReference type="EMBL" id="DVIR01000011">
    <property type="protein sequence ID" value="HIS24054.1"/>
    <property type="molecule type" value="Genomic_DNA"/>
</dbReference>
<dbReference type="GO" id="GO:0003677">
    <property type="term" value="F:DNA binding"/>
    <property type="evidence" value="ECO:0007669"/>
    <property type="project" value="InterPro"/>
</dbReference>
<protein>
    <submittedName>
        <fullName evidence="2">MerR family transcriptional regulator</fullName>
    </submittedName>
</protein>
<dbReference type="Proteomes" id="UP000823982">
    <property type="component" value="Unassembled WGS sequence"/>
</dbReference>
<proteinExistence type="predicted"/>
<name>A0A9D1EMU4_9FIRM</name>
<sequence length="123" mass="14160">MTIQEVGSGLHIEAQNLKFYLDNGLLSGTETESAGVDFKEDDLERTLQFHMLLKSGVDIELVKRLARLTGSKLSAYAEQIELLRKCRYQILEEIHRKQQCLDQLDFMIREAKQKQTKEEVSST</sequence>
<dbReference type="InterPro" id="IPR009061">
    <property type="entry name" value="DNA-bd_dom_put_sf"/>
</dbReference>